<sequence length="90" mass="9933">FSCDIGSNVEGGYYADPGAECQAFHICLTTYSFLCPNGTLFNQQYFICDWWFNFDCSTAEGLYSINDEIAAEREAATQALLASSSNNQNS</sequence>
<keyword evidence="3" id="KW-1185">Reference proteome</keyword>
<dbReference type="Gene3D" id="2.170.140.10">
    <property type="entry name" value="Chitin binding domain"/>
    <property type="match status" value="1"/>
</dbReference>
<dbReference type="EMBL" id="CP045905">
    <property type="protein sequence ID" value="QQP37027.1"/>
    <property type="molecule type" value="Genomic_DNA"/>
</dbReference>
<feature type="non-terminal residue" evidence="2">
    <location>
        <position position="90"/>
    </location>
</feature>
<dbReference type="PANTHER" id="PTHR22933">
    <property type="entry name" value="FI18007P1-RELATED"/>
    <property type="match status" value="1"/>
</dbReference>
<dbReference type="InterPro" id="IPR052976">
    <property type="entry name" value="Scoloptoxin-like"/>
</dbReference>
<evidence type="ECO:0000259" key="1">
    <source>
        <dbReference type="PROSITE" id="PS50940"/>
    </source>
</evidence>
<gene>
    <name evidence="2" type="ORF">FKW44_022318</name>
</gene>
<dbReference type="InterPro" id="IPR036508">
    <property type="entry name" value="Chitin-bd_dom_sf"/>
</dbReference>
<accession>A0A7T8GSK2</accession>
<organism evidence="2 3">
    <name type="scientific">Caligus rogercresseyi</name>
    <name type="common">Sea louse</name>
    <dbReference type="NCBI Taxonomy" id="217165"/>
    <lineage>
        <taxon>Eukaryota</taxon>
        <taxon>Metazoa</taxon>
        <taxon>Ecdysozoa</taxon>
        <taxon>Arthropoda</taxon>
        <taxon>Crustacea</taxon>
        <taxon>Multicrustacea</taxon>
        <taxon>Hexanauplia</taxon>
        <taxon>Copepoda</taxon>
        <taxon>Siphonostomatoida</taxon>
        <taxon>Caligidae</taxon>
        <taxon>Caligus</taxon>
    </lineage>
</organism>
<dbReference type="Proteomes" id="UP000595437">
    <property type="component" value="Chromosome 16"/>
</dbReference>
<dbReference type="AlphaFoldDB" id="A0A7T8GSK2"/>
<name>A0A7T8GSK2_CALRO</name>
<feature type="domain" description="Chitin-binding type-2" evidence="1">
    <location>
        <begin position="1"/>
        <end position="58"/>
    </location>
</feature>
<evidence type="ECO:0000313" key="3">
    <source>
        <dbReference type="Proteomes" id="UP000595437"/>
    </source>
</evidence>
<feature type="non-terminal residue" evidence="2">
    <location>
        <position position="1"/>
    </location>
</feature>
<dbReference type="Pfam" id="PF01607">
    <property type="entry name" value="CBM_14"/>
    <property type="match status" value="1"/>
</dbReference>
<protein>
    <submittedName>
        <fullName evidence="2">LOC100168286</fullName>
    </submittedName>
</protein>
<reference evidence="3" key="1">
    <citation type="submission" date="2021-01" db="EMBL/GenBank/DDBJ databases">
        <title>Caligus Genome Assembly.</title>
        <authorList>
            <person name="Gallardo-Escarate C."/>
        </authorList>
    </citation>
    <scope>NUCLEOTIDE SEQUENCE [LARGE SCALE GENOMIC DNA]</scope>
</reference>
<dbReference type="InterPro" id="IPR002557">
    <property type="entry name" value="Chitin-bd_dom"/>
</dbReference>
<dbReference type="GO" id="GO:0008061">
    <property type="term" value="F:chitin binding"/>
    <property type="evidence" value="ECO:0007669"/>
    <property type="project" value="InterPro"/>
</dbReference>
<evidence type="ECO:0000313" key="2">
    <source>
        <dbReference type="EMBL" id="QQP37027.1"/>
    </source>
</evidence>
<dbReference type="SMART" id="SM00494">
    <property type="entry name" value="ChtBD2"/>
    <property type="match status" value="1"/>
</dbReference>
<dbReference type="PROSITE" id="PS50940">
    <property type="entry name" value="CHIT_BIND_II"/>
    <property type="match status" value="1"/>
</dbReference>
<proteinExistence type="predicted"/>
<dbReference type="OrthoDB" id="6364363at2759"/>
<dbReference type="SUPFAM" id="SSF57625">
    <property type="entry name" value="Invertebrate chitin-binding proteins"/>
    <property type="match status" value="1"/>
</dbReference>
<dbReference type="GO" id="GO:0005576">
    <property type="term" value="C:extracellular region"/>
    <property type="evidence" value="ECO:0007669"/>
    <property type="project" value="InterPro"/>
</dbReference>
<dbReference type="PANTHER" id="PTHR22933:SF42">
    <property type="entry name" value="FI18455P1-RELATED"/>
    <property type="match status" value="1"/>
</dbReference>